<reference evidence="2" key="1">
    <citation type="submission" date="2020-11" db="EMBL/GenBank/DDBJ databases">
        <authorList>
            <person name="Tran Van P."/>
        </authorList>
    </citation>
    <scope>NUCLEOTIDE SEQUENCE</scope>
</reference>
<feature type="region of interest" description="Disordered" evidence="1">
    <location>
        <begin position="66"/>
        <end position="93"/>
    </location>
</feature>
<protein>
    <submittedName>
        <fullName evidence="2">Uncharacterized protein</fullName>
    </submittedName>
</protein>
<feature type="region of interest" description="Disordered" evidence="1">
    <location>
        <begin position="124"/>
        <end position="143"/>
    </location>
</feature>
<feature type="region of interest" description="Disordered" evidence="1">
    <location>
        <begin position="1"/>
        <end position="24"/>
    </location>
</feature>
<dbReference type="AlphaFoldDB" id="A0A7R9CLF8"/>
<dbReference type="EMBL" id="OC317444">
    <property type="protein sequence ID" value="CAD7396917.1"/>
    <property type="molecule type" value="Genomic_DNA"/>
</dbReference>
<organism evidence="2">
    <name type="scientific">Timema cristinae</name>
    <name type="common">Walking stick</name>
    <dbReference type="NCBI Taxonomy" id="61476"/>
    <lineage>
        <taxon>Eukaryota</taxon>
        <taxon>Metazoa</taxon>
        <taxon>Ecdysozoa</taxon>
        <taxon>Arthropoda</taxon>
        <taxon>Hexapoda</taxon>
        <taxon>Insecta</taxon>
        <taxon>Pterygota</taxon>
        <taxon>Neoptera</taxon>
        <taxon>Polyneoptera</taxon>
        <taxon>Phasmatodea</taxon>
        <taxon>Timematodea</taxon>
        <taxon>Timematoidea</taxon>
        <taxon>Timematidae</taxon>
        <taxon>Timema</taxon>
    </lineage>
</organism>
<feature type="compositionally biased region" description="Basic and acidic residues" evidence="1">
    <location>
        <begin position="82"/>
        <end position="93"/>
    </location>
</feature>
<name>A0A7R9CLF8_TIMCR</name>
<gene>
    <name evidence="2" type="ORF">TCEB3V08_LOCUS3838</name>
</gene>
<evidence type="ECO:0000313" key="2">
    <source>
        <dbReference type="EMBL" id="CAD7396917.1"/>
    </source>
</evidence>
<accession>A0A7R9CLF8</accession>
<proteinExistence type="predicted"/>
<evidence type="ECO:0000256" key="1">
    <source>
        <dbReference type="SAM" id="MobiDB-lite"/>
    </source>
</evidence>
<sequence length="233" mass="26357">MSEVQKKRVKEVISAPSQRNHPKHSCSFSPGMCLLQADKQRGYKAHCLHYLLIPTNVLLLSSSPIFSTDSSPPPRPWSGKGGGEEEYRMTRREQAVRRRHQFETRLCHDSCRYTCCPHYRQQRSGSTALGTHSGTLQSKRHTPTMSTQIMRQSHIVRFAGDGEWPHDLRRHYRVELEDVNQHLRGGRVENHLGKTTPVHPTEILNLISPSSAVELNTTSALANYATEAGYGGY</sequence>